<dbReference type="InterPro" id="IPR000300">
    <property type="entry name" value="IPPc"/>
</dbReference>
<feature type="compositionally biased region" description="Polar residues" evidence="1">
    <location>
        <begin position="471"/>
        <end position="480"/>
    </location>
</feature>
<dbReference type="InterPro" id="IPR036322">
    <property type="entry name" value="WD40_repeat_dom_sf"/>
</dbReference>
<sequence length="1205" mass="133847">MNSDEQDEQPVSFQELKKRWAEQEFGSNQQKQHQQQQQQQQQQRPSASCISNNAKSESAPVLPPPLLTPASSLHSASSVSTAGVLPPKPSLPTKPEPSPLLPPAPILSSPPPLTLSPPPIASERETASVSEEGVKSSTSKGPAVPPKPSLTTLPSSSLVDHGNGVSLTTPSTPLVKKVSLLAQQFDNKSAPCSPALSPSNSTKPPIPSGATTTALSPPPPPPPLEAEDPFVDDEVSDLSSCDSDDEDYVENDLDGTDILDNIRYNATPTTYTPPPIDKTKQRPPPPPPSKKYHSSARQQQRGDQVDYTTTNTGSSIAMPIPVSSQQQQSTADSVTTAPPPILPPRPSLAHIASVDHMPQLPPRPSTTTLARSHTINHSHDHGAHSTTPHQDVSYTSDLDEIDPTHQQQQPASNLKRSQTMGPMKRQTGPPSSSSALLTKSICPDFSHATRDPPLLDSNNGGERRLVGGQHRGSNQPIAASGSKLATGTQQIKIWNTVSCRSTSGVDVVGPNDNDRIRSFLFTPPVDPKEEGRYLWAGMQNGAILAMDTTTNDMIGKTTSCHKHAVLFMLRRRNVDVWTLDESGLLAIWSMQQQEHPFEVQPVKHLVTAKATAALVVGPDQLWVSSGRMIHFFRGLGKNNNADDTSVRIPNDLGNITQLVTIPFHSGQIFASHDDGKVSTWDAKTMEKGQVNAVSLYGICAMISVGDYYLWTGYNTGMIYVYDTRPEKWLVVKTWRAHHGAVVSLTVDESSFIRNEKELKVTSGDSHGNVAIWDGLMMDNWLDQQLQKQAQNYCKYKPARVMICSWNIDANKPEKLVGQDDELVHEWLGQADKPDIIVVGIQEIVDLESKKQTAKSLFSTRKKNESLQEAEEQLTHRYRLWHDHLIRVIGDNYGHDAYTVIKTDQLVGLFSCVFVRSTEIYRVWNCDSTVVKTGLKVMNKSIHGNKGGIAIRLLFDHSSLCFVNCHLAAGQSHTQDRNANAESILHSANFPEHGQYLDVFSNGGDGSLILDHEHCFLSGDLNYRIAMDRKDVVELLKRKDKMAAWETLQMHDQLKRQHITNPLFKLLWFQEPPLLFDPTYKYDRGTDRFDSSEKKRVPAWCDRVLCRSNMAHNIYYRRHEVKASDHRPISAAYEIHTKEIDGQKRDRLLEKIESNWGQVVEQLVMLKKVDYVANYERCTAEQASQLLQAAHWDVDQVVQELFYHSQ</sequence>
<feature type="compositionally biased region" description="Low complexity" evidence="1">
    <location>
        <begin position="149"/>
        <end position="158"/>
    </location>
</feature>
<feature type="domain" description="Inositol polyphosphate-related phosphatase" evidence="2">
    <location>
        <begin position="796"/>
        <end position="1140"/>
    </location>
</feature>
<dbReference type="GO" id="GO:0046856">
    <property type="term" value="P:phosphatidylinositol dephosphorylation"/>
    <property type="evidence" value="ECO:0007669"/>
    <property type="project" value="InterPro"/>
</dbReference>
<dbReference type="OMA" id="CVFVKHK"/>
<feature type="region of interest" description="Disordered" evidence="1">
    <location>
        <begin position="1"/>
        <end position="172"/>
    </location>
</feature>
<feature type="compositionally biased region" description="Polar residues" evidence="1">
    <location>
        <begin position="196"/>
        <end position="215"/>
    </location>
</feature>
<dbReference type="PANTHER" id="PTHR11200:SF240">
    <property type="entry name" value="INOSITOL POLYPHOSPHATE 5-PHOSPHATASE C9G1.10C-RELATED"/>
    <property type="match status" value="1"/>
</dbReference>
<feature type="compositionally biased region" description="Polar residues" evidence="1">
    <location>
        <begin position="295"/>
        <end position="315"/>
    </location>
</feature>
<feature type="compositionally biased region" description="Polar residues" evidence="1">
    <location>
        <begin position="384"/>
        <end position="396"/>
    </location>
</feature>
<feature type="compositionally biased region" description="Low complexity" evidence="1">
    <location>
        <begin position="68"/>
        <end position="82"/>
    </location>
</feature>
<dbReference type="GO" id="GO:0004439">
    <property type="term" value="F:phosphatidylinositol-4,5-bisphosphate 5-phosphatase activity"/>
    <property type="evidence" value="ECO:0007669"/>
    <property type="project" value="TreeGrafter"/>
</dbReference>
<dbReference type="InterPro" id="IPR036691">
    <property type="entry name" value="Endo/exonu/phosph_ase_sf"/>
</dbReference>
<feature type="compositionally biased region" description="Pro residues" evidence="1">
    <location>
        <begin position="271"/>
        <end position="289"/>
    </location>
</feature>
<name>A0A163JFP8_ABSGL</name>
<evidence type="ECO:0000256" key="1">
    <source>
        <dbReference type="SAM" id="MobiDB-lite"/>
    </source>
</evidence>
<dbReference type="InParanoid" id="A0A163JFP8"/>
<dbReference type="AlphaFoldDB" id="A0A163JFP8"/>
<dbReference type="Proteomes" id="UP000078561">
    <property type="component" value="Unassembled WGS sequence"/>
</dbReference>
<evidence type="ECO:0000259" key="2">
    <source>
        <dbReference type="SMART" id="SM00128"/>
    </source>
</evidence>
<feature type="compositionally biased region" description="Pro residues" evidence="1">
    <location>
        <begin position="337"/>
        <end position="346"/>
    </location>
</feature>
<organism evidence="3">
    <name type="scientific">Absidia glauca</name>
    <name type="common">Pin mould</name>
    <dbReference type="NCBI Taxonomy" id="4829"/>
    <lineage>
        <taxon>Eukaryota</taxon>
        <taxon>Fungi</taxon>
        <taxon>Fungi incertae sedis</taxon>
        <taxon>Mucoromycota</taxon>
        <taxon>Mucoromycotina</taxon>
        <taxon>Mucoromycetes</taxon>
        <taxon>Mucorales</taxon>
        <taxon>Cunninghamellaceae</taxon>
        <taxon>Absidia</taxon>
    </lineage>
</organism>
<feature type="region of interest" description="Disordered" evidence="1">
    <location>
        <begin position="187"/>
        <end position="347"/>
    </location>
</feature>
<dbReference type="SUPFAM" id="SSF50978">
    <property type="entry name" value="WD40 repeat-like"/>
    <property type="match status" value="1"/>
</dbReference>
<evidence type="ECO:0000313" key="3">
    <source>
        <dbReference type="EMBL" id="SAL99024.1"/>
    </source>
</evidence>
<feature type="compositionally biased region" description="Acidic residues" evidence="1">
    <location>
        <begin position="225"/>
        <end position="257"/>
    </location>
</feature>
<dbReference type="OrthoDB" id="2248459at2759"/>
<dbReference type="FunCoup" id="A0A163JFP8">
    <property type="interactions" value="46"/>
</dbReference>
<feature type="region of interest" description="Disordered" evidence="1">
    <location>
        <begin position="376"/>
        <end position="480"/>
    </location>
</feature>
<dbReference type="InterPro" id="IPR015943">
    <property type="entry name" value="WD40/YVTN_repeat-like_dom_sf"/>
</dbReference>
<protein>
    <recommendedName>
        <fullName evidence="2">Inositol polyphosphate-related phosphatase domain-containing protein</fullName>
    </recommendedName>
</protein>
<dbReference type="EMBL" id="LT552383">
    <property type="protein sequence ID" value="SAL99024.1"/>
    <property type="molecule type" value="Genomic_DNA"/>
</dbReference>
<dbReference type="PANTHER" id="PTHR11200">
    <property type="entry name" value="INOSITOL 5-PHOSPHATASE"/>
    <property type="match status" value="1"/>
</dbReference>
<evidence type="ECO:0000313" key="4">
    <source>
        <dbReference type="Proteomes" id="UP000078561"/>
    </source>
</evidence>
<gene>
    <name evidence="3" type="primary">ABSGL_04595.1 scaffold 5475</name>
</gene>
<dbReference type="STRING" id="4829.A0A163JFP8"/>
<keyword evidence="4" id="KW-1185">Reference proteome</keyword>
<accession>A0A163JFP8</accession>
<proteinExistence type="predicted"/>
<feature type="compositionally biased region" description="Polar residues" evidence="1">
    <location>
        <begin position="44"/>
        <end position="56"/>
    </location>
</feature>
<feature type="compositionally biased region" description="Low complexity" evidence="1">
    <location>
        <begin position="29"/>
        <end position="43"/>
    </location>
</feature>
<dbReference type="InterPro" id="IPR046985">
    <property type="entry name" value="IP5"/>
</dbReference>
<dbReference type="SMART" id="SM00128">
    <property type="entry name" value="IPPc"/>
    <property type="match status" value="1"/>
</dbReference>
<feature type="compositionally biased region" description="Polar residues" evidence="1">
    <location>
        <begin position="428"/>
        <end position="437"/>
    </location>
</feature>
<dbReference type="Pfam" id="PF22669">
    <property type="entry name" value="Exo_endo_phos2"/>
    <property type="match status" value="1"/>
</dbReference>
<dbReference type="SUPFAM" id="SSF56219">
    <property type="entry name" value="DNase I-like"/>
    <property type="match status" value="1"/>
</dbReference>
<feature type="compositionally biased region" description="Polar residues" evidence="1">
    <location>
        <begin position="322"/>
        <end position="336"/>
    </location>
</feature>
<feature type="compositionally biased region" description="Polar residues" evidence="1">
    <location>
        <begin position="404"/>
        <end position="420"/>
    </location>
</feature>
<reference evidence="3" key="1">
    <citation type="submission" date="2016-04" db="EMBL/GenBank/DDBJ databases">
        <authorList>
            <person name="Evans L.H."/>
            <person name="Alamgir A."/>
            <person name="Owens N."/>
            <person name="Weber N.D."/>
            <person name="Virtaneva K."/>
            <person name="Barbian K."/>
            <person name="Babar A."/>
            <person name="Rosenke K."/>
        </authorList>
    </citation>
    <scope>NUCLEOTIDE SEQUENCE [LARGE SCALE GENOMIC DNA]</scope>
    <source>
        <strain evidence="3">CBS 101.48</strain>
    </source>
</reference>
<feature type="compositionally biased region" description="Pro residues" evidence="1">
    <location>
        <begin position="86"/>
        <end position="120"/>
    </location>
</feature>
<dbReference type="Gene3D" id="2.130.10.10">
    <property type="entry name" value="YVTN repeat-like/Quinoprotein amine dehydrogenase"/>
    <property type="match status" value="1"/>
</dbReference>
<dbReference type="Gene3D" id="3.60.10.10">
    <property type="entry name" value="Endonuclease/exonuclease/phosphatase"/>
    <property type="match status" value="1"/>
</dbReference>